<evidence type="ECO:0000256" key="1">
    <source>
        <dbReference type="SAM" id="Phobius"/>
    </source>
</evidence>
<keyword evidence="1" id="KW-0472">Membrane</keyword>
<feature type="transmembrane region" description="Helical" evidence="1">
    <location>
        <begin position="108"/>
        <end position="127"/>
    </location>
</feature>
<proteinExistence type="predicted"/>
<organism evidence="2">
    <name type="scientific">viral metagenome</name>
    <dbReference type="NCBI Taxonomy" id="1070528"/>
    <lineage>
        <taxon>unclassified sequences</taxon>
        <taxon>metagenomes</taxon>
        <taxon>organismal metagenomes</taxon>
    </lineage>
</organism>
<keyword evidence="1" id="KW-0812">Transmembrane</keyword>
<reference evidence="2" key="1">
    <citation type="journal article" date="2020" name="Nature">
        <title>Giant virus diversity and host interactions through global metagenomics.</title>
        <authorList>
            <person name="Schulz F."/>
            <person name="Roux S."/>
            <person name="Paez-Espino D."/>
            <person name="Jungbluth S."/>
            <person name="Walsh D.A."/>
            <person name="Denef V.J."/>
            <person name="McMahon K.D."/>
            <person name="Konstantinidis K.T."/>
            <person name="Eloe-Fadrosh E.A."/>
            <person name="Kyrpides N.C."/>
            <person name="Woyke T."/>
        </authorList>
    </citation>
    <scope>NUCLEOTIDE SEQUENCE</scope>
    <source>
        <strain evidence="2">GVMAG-S-1016704-142</strain>
    </source>
</reference>
<sequence>MPGIYCGNNALDPSLANGQNIVGTRYGCMKKGIGRGMHMPVDPNYGNYQPINNQKVYCGNGNNVPGGYVSHGTLPQCLTKGVGVGKRIRFDQFMINGFSPPAIPVDHISGQILLVVFLCSVILSVIVLRRVKPEFILDEDDIVDVKLYVVSITIGLILTVLLRIVI</sequence>
<protein>
    <submittedName>
        <fullName evidence="2">Uncharacterized protein</fullName>
    </submittedName>
</protein>
<evidence type="ECO:0000313" key="2">
    <source>
        <dbReference type="EMBL" id="QHU33975.1"/>
    </source>
</evidence>
<dbReference type="EMBL" id="MN740565">
    <property type="protein sequence ID" value="QHU33975.1"/>
    <property type="molecule type" value="Genomic_DNA"/>
</dbReference>
<feature type="transmembrane region" description="Helical" evidence="1">
    <location>
        <begin position="147"/>
        <end position="165"/>
    </location>
</feature>
<accession>A0A6C0LVC1</accession>
<name>A0A6C0LVC1_9ZZZZ</name>
<dbReference type="AlphaFoldDB" id="A0A6C0LVC1"/>
<keyword evidence="1" id="KW-1133">Transmembrane helix</keyword>